<evidence type="ECO:0000313" key="2">
    <source>
        <dbReference type="Proteomes" id="UP000184386"/>
    </source>
</evidence>
<gene>
    <name evidence="1" type="ORF">SAMN02745136_01465</name>
</gene>
<dbReference type="EMBL" id="FRAC01000008">
    <property type="protein sequence ID" value="SHJ99512.1"/>
    <property type="molecule type" value="Genomic_DNA"/>
</dbReference>
<dbReference type="OrthoDB" id="2639769at2"/>
<dbReference type="RefSeq" id="WP_073274333.1">
    <property type="nucleotide sequence ID" value="NZ_FRAC01000008.1"/>
</dbReference>
<name>A0A1M6NV40_9FIRM</name>
<organism evidence="1 2">
    <name type="scientific">Anaerocolumna jejuensis DSM 15929</name>
    <dbReference type="NCBI Taxonomy" id="1121322"/>
    <lineage>
        <taxon>Bacteria</taxon>
        <taxon>Bacillati</taxon>
        <taxon>Bacillota</taxon>
        <taxon>Clostridia</taxon>
        <taxon>Lachnospirales</taxon>
        <taxon>Lachnospiraceae</taxon>
        <taxon>Anaerocolumna</taxon>
    </lineage>
</organism>
<protein>
    <submittedName>
        <fullName evidence="1">Uncharacterized protein</fullName>
    </submittedName>
</protein>
<reference evidence="1 2" key="1">
    <citation type="submission" date="2016-11" db="EMBL/GenBank/DDBJ databases">
        <authorList>
            <person name="Jaros S."/>
            <person name="Januszkiewicz K."/>
            <person name="Wedrychowicz H."/>
        </authorList>
    </citation>
    <scope>NUCLEOTIDE SEQUENCE [LARGE SCALE GENOMIC DNA]</scope>
    <source>
        <strain evidence="1 2">DSM 15929</strain>
    </source>
</reference>
<proteinExistence type="predicted"/>
<dbReference type="AlphaFoldDB" id="A0A1M6NV40"/>
<keyword evidence="2" id="KW-1185">Reference proteome</keyword>
<dbReference type="Proteomes" id="UP000184386">
    <property type="component" value="Unassembled WGS sequence"/>
</dbReference>
<accession>A0A1M6NV40</accession>
<sequence>MQKKFISHGCSYDVEFFETENSCMIRFYDSKNEEYGKSLHDLVIVEPSYGFLLVQYIGNDAVLGGVLNEKYFSKDMTENIIGFLNDNLPKCRNVYFPYHIDFVSVSDYDEYNGEY</sequence>
<evidence type="ECO:0000313" key="1">
    <source>
        <dbReference type="EMBL" id="SHJ99512.1"/>
    </source>
</evidence>